<name>A0ABS1IP43_9GAMM</name>
<protein>
    <submittedName>
        <fullName evidence="3">Pilus assembly protein</fullName>
    </submittedName>
</protein>
<feature type="domain" description="TadE-like" evidence="2">
    <location>
        <begin position="24"/>
        <end position="66"/>
    </location>
</feature>
<feature type="transmembrane region" description="Helical" evidence="1">
    <location>
        <begin position="24"/>
        <end position="45"/>
    </location>
</feature>
<dbReference type="EMBL" id="JADRCR010000002">
    <property type="protein sequence ID" value="MBK5143520.1"/>
    <property type="molecule type" value="Genomic_DNA"/>
</dbReference>
<keyword evidence="1" id="KW-0472">Membrane</keyword>
<evidence type="ECO:0000313" key="3">
    <source>
        <dbReference type="EMBL" id="MBK5143520.1"/>
    </source>
</evidence>
<keyword evidence="1" id="KW-1133">Transmembrane helix</keyword>
<dbReference type="Proteomes" id="UP001296921">
    <property type="component" value="Unassembled WGS sequence"/>
</dbReference>
<dbReference type="RefSeq" id="WP_218466407.1">
    <property type="nucleotide sequence ID" value="NZ_JADRCR010000002.1"/>
</dbReference>
<gene>
    <name evidence="3" type="ORF">I2494_07280</name>
</gene>
<sequence length="169" mass="19372">MINYSKIMFAIKDKVSAIFKEEKGAVAVEISLIFIPLIFIILLIFELCRIVYISSALDLAVAEASRYAAISTMTEEDYQAVFHSKLNKDIPLWPLLTRDENLYIDVSYCSTINDVITSNCDKNAEQKSLAIYNVGYNYTLLFSFMPTATLNSYLQRTVVYVQEYQRDNK</sequence>
<organism evidence="3 4">
    <name type="scientific">Limnobaculum allomyrinae</name>
    <dbReference type="NCBI Taxonomy" id="2791986"/>
    <lineage>
        <taxon>Bacteria</taxon>
        <taxon>Pseudomonadati</taxon>
        <taxon>Pseudomonadota</taxon>
        <taxon>Gammaproteobacteria</taxon>
        <taxon>Enterobacterales</taxon>
        <taxon>Budviciaceae</taxon>
        <taxon>Limnobaculum</taxon>
    </lineage>
</organism>
<reference evidence="3 4" key="1">
    <citation type="submission" date="2020-11" db="EMBL/GenBank/DDBJ databases">
        <title>Insectihabitans protaetiae gen. nov. sp. nov. and Insectihabitans allomyrinae sp. nov., isolated from larvae of Protaetia brevitarsis seulensis and Allomyrina dichotoma, respectively.</title>
        <authorList>
            <person name="Lee S.D."/>
            <person name="Byeon Y.-S."/>
            <person name="Kim S.-M."/>
            <person name="Yang H.L."/>
            <person name="Kim I.S."/>
        </authorList>
    </citation>
    <scope>NUCLEOTIDE SEQUENCE [LARGE SCALE GENOMIC DNA]</scope>
    <source>
        <strain evidence="3 4">BWR-B9</strain>
    </source>
</reference>
<evidence type="ECO:0000313" key="4">
    <source>
        <dbReference type="Proteomes" id="UP001296921"/>
    </source>
</evidence>
<keyword evidence="4" id="KW-1185">Reference proteome</keyword>
<dbReference type="Pfam" id="PF07811">
    <property type="entry name" value="TadE"/>
    <property type="match status" value="1"/>
</dbReference>
<proteinExistence type="predicted"/>
<comment type="caution">
    <text evidence="3">The sequence shown here is derived from an EMBL/GenBank/DDBJ whole genome shotgun (WGS) entry which is preliminary data.</text>
</comment>
<keyword evidence="1" id="KW-0812">Transmembrane</keyword>
<accession>A0ABS1IP43</accession>
<dbReference type="InterPro" id="IPR012495">
    <property type="entry name" value="TadE-like_dom"/>
</dbReference>
<evidence type="ECO:0000256" key="1">
    <source>
        <dbReference type="SAM" id="Phobius"/>
    </source>
</evidence>
<evidence type="ECO:0000259" key="2">
    <source>
        <dbReference type="Pfam" id="PF07811"/>
    </source>
</evidence>